<feature type="domain" description="SSD" evidence="7">
    <location>
        <begin position="209"/>
        <end position="371"/>
    </location>
</feature>
<comment type="subcellular location">
    <subcellularLocation>
        <location evidence="1">Cell membrane</location>
        <topology evidence="1">Multi-pass membrane protein</topology>
    </subcellularLocation>
</comment>
<dbReference type="PROSITE" id="PS50156">
    <property type="entry name" value="SSD"/>
    <property type="match status" value="2"/>
</dbReference>
<dbReference type="InterPro" id="IPR004869">
    <property type="entry name" value="MMPL_dom"/>
</dbReference>
<comment type="caution">
    <text evidence="8">The sequence shown here is derived from an EMBL/GenBank/DDBJ whole genome shotgun (WGS) entry which is preliminary data.</text>
</comment>
<feature type="domain" description="SSD" evidence="7">
    <location>
        <begin position="629"/>
        <end position="756"/>
    </location>
</feature>
<evidence type="ECO:0000256" key="4">
    <source>
        <dbReference type="ARBA" id="ARBA00022989"/>
    </source>
</evidence>
<dbReference type="AlphaFoldDB" id="A0A9D8KBH4"/>
<dbReference type="Gene3D" id="1.20.1640.10">
    <property type="entry name" value="Multidrug efflux transporter AcrB transmembrane domain"/>
    <property type="match status" value="2"/>
</dbReference>
<feature type="transmembrane region" description="Helical" evidence="6">
    <location>
        <begin position="600"/>
        <end position="622"/>
    </location>
</feature>
<feature type="transmembrane region" description="Helical" evidence="6">
    <location>
        <begin position="404"/>
        <end position="422"/>
    </location>
</feature>
<evidence type="ECO:0000313" key="9">
    <source>
        <dbReference type="Proteomes" id="UP000809273"/>
    </source>
</evidence>
<feature type="transmembrane region" description="Helical" evidence="6">
    <location>
        <begin position="659"/>
        <end position="678"/>
    </location>
</feature>
<feature type="transmembrane region" description="Helical" evidence="6">
    <location>
        <begin position="731"/>
        <end position="757"/>
    </location>
</feature>
<feature type="transmembrane region" description="Helical" evidence="6">
    <location>
        <begin position="12"/>
        <end position="30"/>
    </location>
</feature>
<dbReference type="InterPro" id="IPR000731">
    <property type="entry name" value="SSD"/>
</dbReference>
<feature type="transmembrane region" description="Helical" evidence="6">
    <location>
        <begin position="705"/>
        <end position="725"/>
    </location>
</feature>
<keyword evidence="2" id="KW-1003">Cell membrane</keyword>
<evidence type="ECO:0000256" key="3">
    <source>
        <dbReference type="ARBA" id="ARBA00022692"/>
    </source>
</evidence>
<evidence type="ECO:0000313" key="8">
    <source>
        <dbReference type="EMBL" id="MBN1572361.1"/>
    </source>
</evidence>
<keyword evidence="3 6" id="KW-0812">Transmembrane</keyword>
<feature type="transmembrane region" description="Helical" evidence="6">
    <location>
        <begin position="309"/>
        <end position="335"/>
    </location>
</feature>
<dbReference type="GO" id="GO:0005886">
    <property type="term" value="C:plasma membrane"/>
    <property type="evidence" value="ECO:0007669"/>
    <property type="project" value="UniProtKB-SubCell"/>
</dbReference>
<feature type="transmembrane region" description="Helical" evidence="6">
    <location>
        <begin position="629"/>
        <end position="653"/>
    </location>
</feature>
<keyword evidence="5 6" id="KW-0472">Membrane</keyword>
<dbReference type="InterPro" id="IPR050545">
    <property type="entry name" value="Mycobact_MmpL"/>
</dbReference>
<evidence type="ECO:0000256" key="2">
    <source>
        <dbReference type="ARBA" id="ARBA00022475"/>
    </source>
</evidence>
<feature type="transmembrane region" description="Helical" evidence="6">
    <location>
        <begin position="267"/>
        <end position="288"/>
    </location>
</feature>
<sequence length="761" mass="84757">MKRFGQLILKFRIPILAAILCIFTISLYGARDVSVDNSIKIWFVEDDPNMQDFAEFNKTYGGDEFISVALKTKNVDSIFNARDLKIISDISADLKKVKGVTYVVSVTDAVDVWGVEDGVHIGDLMEEFPKNEAEIEKLRERVFSNPLYIGTLISEDGKTTLITARLKDISIIDERRPEIVREVRGIAKKYEKEWGDTIHIAGIPVLNVSLNELTFKDLTTFIPITILLTVFTLFITMRRWSAVALSISSVGISVVIAMGIYKITGKSMSMMTTMVPTLIMVIGVADSIHIINHYFERALDSAGKSKREIIVNTIGVIGVPCLMTTVTTAVGFSTLGLSQMVPVRETGLFTAAGILTAFIITMTFIPISYSFMRLPKKKTPHDEGRGVIVSVLNWCYRISTSHPVPVVILGAALFFGSVYYMTKINVETQDIEFMRESHPLRVAYHFMEDNVGNVTPVEFIIEGEPGTGHEPNTLKAVEDFQRYLAADPDISTSLAVTDLIKRLNMAFDENNPESYRIPETRGGIAQLLLLYEMAPDGELEYFLNFDSSGMRISGRAKNITSKQCKILLNKTDKYFKENLPEGLTGRMTGIVPLYVHMVDYIIRSQMVSFSLAFVIIFLLLGLQLRSVRLGLISIIPNTIPIAMTMGAMGLFGINLDTATVMISTVAIGIAVDDTIHFLNRYKLEFREVNDHEEAIKRALNTSGRAIVTTSIILLFGFWTLLFGSFKPTTYFGFLSGVTMLTALIGDLLVLPAALVLFRPKF</sequence>
<proteinExistence type="predicted"/>
<dbReference type="EMBL" id="JAFGIX010000020">
    <property type="protein sequence ID" value="MBN1572361.1"/>
    <property type="molecule type" value="Genomic_DNA"/>
</dbReference>
<evidence type="ECO:0000256" key="1">
    <source>
        <dbReference type="ARBA" id="ARBA00004651"/>
    </source>
</evidence>
<dbReference type="SUPFAM" id="SSF82866">
    <property type="entry name" value="Multidrug efflux transporter AcrB transmembrane domain"/>
    <property type="match status" value="2"/>
</dbReference>
<evidence type="ECO:0000256" key="5">
    <source>
        <dbReference type="ARBA" id="ARBA00023136"/>
    </source>
</evidence>
<gene>
    <name evidence="8" type="ORF">JW984_04100</name>
</gene>
<name>A0A9D8KBH4_9DELT</name>
<dbReference type="PANTHER" id="PTHR33406">
    <property type="entry name" value="MEMBRANE PROTEIN MJ1562-RELATED"/>
    <property type="match status" value="1"/>
</dbReference>
<dbReference type="Pfam" id="PF03176">
    <property type="entry name" value="MMPL"/>
    <property type="match status" value="2"/>
</dbReference>
<keyword evidence="4 6" id="KW-1133">Transmembrane helix</keyword>
<feature type="transmembrane region" description="Helical" evidence="6">
    <location>
        <begin position="218"/>
        <end position="235"/>
    </location>
</feature>
<evidence type="ECO:0000259" key="7">
    <source>
        <dbReference type="PROSITE" id="PS50156"/>
    </source>
</evidence>
<protein>
    <submittedName>
        <fullName evidence="8">RND family transporter</fullName>
    </submittedName>
</protein>
<reference evidence="8" key="1">
    <citation type="journal article" date="2021" name="Environ. Microbiol.">
        <title>Genomic characterization of three novel Desulfobacterota classes expand the metabolic and phylogenetic diversity of the phylum.</title>
        <authorList>
            <person name="Murphy C.L."/>
            <person name="Biggerstaff J."/>
            <person name="Eichhorn A."/>
            <person name="Ewing E."/>
            <person name="Shahan R."/>
            <person name="Soriano D."/>
            <person name="Stewart S."/>
            <person name="VanMol K."/>
            <person name="Walker R."/>
            <person name="Walters P."/>
            <person name="Elshahed M.S."/>
            <person name="Youssef N.H."/>
        </authorList>
    </citation>
    <scope>NUCLEOTIDE SEQUENCE</scope>
    <source>
        <strain evidence="8">Zod_Metabat.24</strain>
    </source>
</reference>
<organism evidence="8 9">
    <name type="scientific">Candidatus Zymogenus saltonus</name>
    <dbReference type="NCBI Taxonomy" id="2844893"/>
    <lineage>
        <taxon>Bacteria</taxon>
        <taxon>Deltaproteobacteria</taxon>
        <taxon>Candidatus Zymogenia</taxon>
        <taxon>Candidatus Zymogeniales</taxon>
        <taxon>Candidatus Zymogenaceae</taxon>
        <taxon>Candidatus Zymogenus</taxon>
    </lineage>
</organism>
<feature type="transmembrane region" description="Helical" evidence="6">
    <location>
        <begin position="242"/>
        <end position="261"/>
    </location>
</feature>
<dbReference type="Proteomes" id="UP000809273">
    <property type="component" value="Unassembled WGS sequence"/>
</dbReference>
<feature type="transmembrane region" description="Helical" evidence="6">
    <location>
        <begin position="347"/>
        <end position="369"/>
    </location>
</feature>
<accession>A0A9D8KBH4</accession>
<dbReference type="PANTHER" id="PTHR33406:SF12">
    <property type="entry name" value="BLR2997 PROTEIN"/>
    <property type="match status" value="1"/>
</dbReference>
<evidence type="ECO:0000256" key="6">
    <source>
        <dbReference type="SAM" id="Phobius"/>
    </source>
</evidence>
<reference evidence="8" key="2">
    <citation type="submission" date="2021-01" db="EMBL/GenBank/DDBJ databases">
        <authorList>
            <person name="Hahn C.R."/>
            <person name="Youssef N.H."/>
            <person name="Elshahed M."/>
        </authorList>
    </citation>
    <scope>NUCLEOTIDE SEQUENCE</scope>
    <source>
        <strain evidence="8">Zod_Metabat.24</strain>
    </source>
</reference>